<evidence type="ECO:0000256" key="4">
    <source>
        <dbReference type="ARBA" id="ARBA00023136"/>
    </source>
</evidence>
<dbReference type="InterPro" id="IPR002035">
    <property type="entry name" value="VWF_A"/>
</dbReference>
<protein>
    <submittedName>
        <fullName evidence="7">VWA domain-containing protein</fullName>
    </submittedName>
</protein>
<evidence type="ECO:0000256" key="5">
    <source>
        <dbReference type="SAM" id="Phobius"/>
    </source>
</evidence>
<keyword evidence="8" id="KW-1185">Reference proteome</keyword>
<dbReference type="InterPro" id="IPR028087">
    <property type="entry name" value="Tad_N"/>
</dbReference>
<dbReference type="RefSeq" id="WP_250931254.1">
    <property type="nucleotide sequence ID" value="NZ_JAMQBK010000062.1"/>
</dbReference>
<dbReference type="Pfam" id="PF13400">
    <property type="entry name" value="Tad"/>
    <property type="match status" value="1"/>
</dbReference>
<dbReference type="PROSITE" id="PS50234">
    <property type="entry name" value="VWFA"/>
    <property type="match status" value="1"/>
</dbReference>
<reference evidence="7 8" key="1">
    <citation type="journal article" date="2022" name="Syst. Appl. Microbiol.">
        <title>Rhodopirellula aestuarii sp. nov., a novel member of the genus Rhodopirellula isolated from brackish sediments collected in the Tagus River estuary, Portugal.</title>
        <authorList>
            <person name="Vitorino I.R."/>
            <person name="Klimek D."/>
            <person name="Calusinska M."/>
            <person name="Lobo-da-Cunha A."/>
            <person name="Vasconcelos V."/>
            <person name="Lage O.M."/>
        </authorList>
    </citation>
    <scope>NUCLEOTIDE SEQUENCE [LARGE SCALE GENOMIC DNA]</scope>
    <source>
        <strain evidence="7 8">ICT_H3.1</strain>
    </source>
</reference>
<gene>
    <name evidence="7" type="ORF">NB063_23045</name>
</gene>
<dbReference type="CDD" id="cd00198">
    <property type="entry name" value="vWFA"/>
    <property type="match status" value="1"/>
</dbReference>
<keyword evidence="3 5" id="KW-1133">Transmembrane helix</keyword>
<feature type="transmembrane region" description="Helical" evidence="5">
    <location>
        <begin position="25"/>
        <end position="46"/>
    </location>
</feature>
<dbReference type="EMBL" id="JAMQBK010000062">
    <property type="protein sequence ID" value="MCM2373498.1"/>
    <property type="molecule type" value="Genomic_DNA"/>
</dbReference>
<proteinExistence type="predicted"/>
<dbReference type="InterPro" id="IPR036465">
    <property type="entry name" value="vWFA_dom_sf"/>
</dbReference>
<dbReference type="PANTHER" id="PTHR22550:SF5">
    <property type="entry name" value="LEUCINE ZIPPER PROTEIN 4"/>
    <property type="match status" value="1"/>
</dbReference>
<keyword evidence="2 5" id="KW-0812">Transmembrane</keyword>
<accession>A0ABT0U951</accession>
<dbReference type="Gene3D" id="3.40.50.410">
    <property type="entry name" value="von Willebrand factor, type A domain"/>
    <property type="match status" value="1"/>
</dbReference>
<name>A0ABT0U951_9BACT</name>
<evidence type="ECO:0000259" key="6">
    <source>
        <dbReference type="PROSITE" id="PS50234"/>
    </source>
</evidence>
<sequence>MIRTTAASHSHRCLRFGRRANSRRGAMLILIAIMLFMFLITMAFSIDIAQMHLSRAELRAASDAAANAAATTLADTLDQNAAIARGQEIAAANFVNNDPLLLAAGDFDFGRSERQANGKYEFSNGGSPLNSVRVNGRRTVGSRSGAVPLLFGNVTGTELFEPSMTSTATYIERDITLVIDRSGSMSGQKFADLTSALIIFTNLLNSTPVEEQVGLASYNDRATEDVQLTENFGEITDALARLRTAGYTSISRGMQAGQNIASRGRPPEFVERTMIVMTDGQHNRGIEPRIVAADLADDDVTIHTITFGNGADIRRMREVAEIGGGRHYHALTGAELQAVYRDIALTLGTVLTD</sequence>
<dbReference type="InterPro" id="IPR050768">
    <property type="entry name" value="UPF0353/GerABKA_families"/>
</dbReference>
<dbReference type="Proteomes" id="UP001202961">
    <property type="component" value="Unassembled WGS sequence"/>
</dbReference>
<dbReference type="PRINTS" id="PR00453">
    <property type="entry name" value="VWFADOMAIN"/>
</dbReference>
<evidence type="ECO:0000313" key="7">
    <source>
        <dbReference type="EMBL" id="MCM2373498.1"/>
    </source>
</evidence>
<dbReference type="Pfam" id="PF00092">
    <property type="entry name" value="VWA"/>
    <property type="match status" value="1"/>
</dbReference>
<dbReference type="SUPFAM" id="SSF53300">
    <property type="entry name" value="vWA-like"/>
    <property type="match status" value="1"/>
</dbReference>
<evidence type="ECO:0000256" key="1">
    <source>
        <dbReference type="ARBA" id="ARBA00022475"/>
    </source>
</evidence>
<dbReference type="PANTHER" id="PTHR22550">
    <property type="entry name" value="SPORE GERMINATION PROTEIN"/>
    <property type="match status" value="1"/>
</dbReference>
<feature type="domain" description="VWFA" evidence="6">
    <location>
        <begin position="174"/>
        <end position="347"/>
    </location>
</feature>
<keyword evidence="1" id="KW-1003">Cell membrane</keyword>
<comment type="caution">
    <text evidence="7">The sequence shown here is derived from an EMBL/GenBank/DDBJ whole genome shotgun (WGS) entry which is preliminary data.</text>
</comment>
<organism evidence="7 8">
    <name type="scientific">Aporhodopirellula aestuarii</name>
    <dbReference type="NCBI Taxonomy" id="2950107"/>
    <lineage>
        <taxon>Bacteria</taxon>
        <taxon>Pseudomonadati</taxon>
        <taxon>Planctomycetota</taxon>
        <taxon>Planctomycetia</taxon>
        <taxon>Pirellulales</taxon>
        <taxon>Pirellulaceae</taxon>
        <taxon>Aporhodopirellula</taxon>
    </lineage>
</organism>
<keyword evidence="4 5" id="KW-0472">Membrane</keyword>
<evidence type="ECO:0000256" key="3">
    <source>
        <dbReference type="ARBA" id="ARBA00022989"/>
    </source>
</evidence>
<dbReference type="SMART" id="SM00327">
    <property type="entry name" value="VWA"/>
    <property type="match status" value="1"/>
</dbReference>
<evidence type="ECO:0000313" key="8">
    <source>
        <dbReference type="Proteomes" id="UP001202961"/>
    </source>
</evidence>
<evidence type="ECO:0000256" key="2">
    <source>
        <dbReference type="ARBA" id="ARBA00022692"/>
    </source>
</evidence>